<evidence type="ECO:0000313" key="2">
    <source>
        <dbReference type="Proteomes" id="UP000245488"/>
    </source>
</evidence>
<dbReference type="AlphaFoldDB" id="A0A317G0W6"/>
<proteinExistence type="predicted"/>
<evidence type="ECO:0008006" key="3">
    <source>
        <dbReference type="Google" id="ProtNLM"/>
    </source>
</evidence>
<organism evidence="1 2">
    <name type="scientific">Butyrivibrio fibrisolvens</name>
    <dbReference type="NCBI Taxonomy" id="831"/>
    <lineage>
        <taxon>Bacteria</taxon>
        <taxon>Bacillati</taxon>
        <taxon>Bacillota</taxon>
        <taxon>Clostridia</taxon>
        <taxon>Lachnospirales</taxon>
        <taxon>Lachnospiraceae</taxon>
        <taxon>Butyrivibrio</taxon>
    </lineage>
</organism>
<reference evidence="1 2" key="1">
    <citation type="submission" date="2017-09" db="EMBL/GenBank/DDBJ databases">
        <title>High-quality draft genome sequence of Butyrivibrio fibrisolvens INBov1, isolated from cow rumen.</title>
        <authorList>
            <person name="Rodriguez Hernaez J."/>
            <person name="Rivarola M."/>
            <person name="Paniego N."/>
            <person name="Cravero S."/>
            <person name="Ceron Cucchi M."/>
            <person name="Martinez M.C."/>
        </authorList>
    </citation>
    <scope>NUCLEOTIDE SEQUENCE [LARGE SCALE GENOMIC DNA]</scope>
    <source>
        <strain evidence="1 2">INBov1</strain>
    </source>
</reference>
<comment type="caution">
    <text evidence="1">The sequence shown here is derived from an EMBL/GenBank/DDBJ whole genome shotgun (WGS) entry which is preliminary data.</text>
</comment>
<gene>
    <name evidence="1" type="ORF">CPT75_07645</name>
</gene>
<evidence type="ECO:0000313" key="1">
    <source>
        <dbReference type="EMBL" id="PWT26986.1"/>
    </source>
</evidence>
<dbReference type="Proteomes" id="UP000245488">
    <property type="component" value="Chromosome"/>
</dbReference>
<protein>
    <recommendedName>
        <fullName evidence="3">DUF4367 domain-containing protein</fullName>
    </recommendedName>
</protein>
<dbReference type="EMBL" id="NXNG01000001">
    <property type="protein sequence ID" value="PWT26986.1"/>
    <property type="molecule type" value="Genomic_DNA"/>
</dbReference>
<keyword evidence="2" id="KW-1185">Reference proteome</keyword>
<dbReference type="RefSeq" id="WP_110072631.1">
    <property type="nucleotide sequence ID" value="NZ_CM009896.1"/>
</dbReference>
<accession>A0A317G0W6</accession>
<name>A0A317G0W6_BUTFI</name>
<sequence>MNDQIKEIYNSSMNELHFSGHTKEKMFRNISEQYSRQSGGMIMKASFRLKSAAIVAAACVLLVGGTALAASGIVSSIVSHNRIGSETTTYVDISKLENDINMDVLTVERFDNGFTFRSAEIFDMSDYSEDGAKMADASGLDITYSKDGLPDIYLDIEPVSTIRNDEDTSMETRMVGDVAVKYSLDEYLFLPPNMEGQVSQELLDRMENDDHFFISYGSDQEETQMITKLIFDVNGVHYCLMTFDTTLTVDELFDMAEELITEGK</sequence>